<evidence type="ECO:0000256" key="3">
    <source>
        <dbReference type="ARBA" id="ARBA00022692"/>
    </source>
</evidence>
<dbReference type="PANTHER" id="PTHR30250:SF26">
    <property type="entry name" value="PSMA PROTEIN"/>
    <property type="match status" value="1"/>
</dbReference>
<keyword evidence="5 6" id="KW-0472">Membrane</keyword>
<dbReference type="InterPro" id="IPR050833">
    <property type="entry name" value="Poly_Biosynth_Transport"/>
</dbReference>
<name>A0A1N6M2T3_9VIBR</name>
<proteinExistence type="predicted"/>
<feature type="transmembrane region" description="Helical" evidence="6">
    <location>
        <begin position="388"/>
        <end position="406"/>
    </location>
</feature>
<dbReference type="Proteomes" id="UP000184774">
    <property type="component" value="Unassembled WGS sequence"/>
</dbReference>
<feature type="transmembrane region" description="Helical" evidence="6">
    <location>
        <begin position="92"/>
        <end position="108"/>
    </location>
</feature>
<feature type="transmembrane region" description="Helical" evidence="6">
    <location>
        <begin position="114"/>
        <end position="134"/>
    </location>
</feature>
<organism evidence="7 8">
    <name type="scientific">Vibrio spartinae</name>
    <dbReference type="NCBI Taxonomy" id="1918945"/>
    <lineage>
        <taxon>Bacteria</taxon>
        <taxon>Pseudomonadati</taxon>
        <taxon>Pseudomonadota</taxon>
        <taxon>Gammaproteobacteria</taxon>
        <taxon>Vibrionales</taxon>
        <taxon>Vibrionaceae</taxon>
        <taxon>Vibrio</taxon>
    </lineage>
</organism>
<feature type="transmembrane region" description="Helical" evidence="6">
    <location>
        <begin position="38"/>
        <end position="56"/>
    </location>
</feature>
<feature type="transmembrane region" description="Helical" evidence="6">
    <location>
        <begin position="141"/>
        <end position="162"/>
    </location>
</feature>
<evidence type="ECO:0000256" key="1">
    <source>
        <dbReference type="ARBA" id="ARBA00004651"/>
    </source>
</evidence>
<dbReference type="RefSeq" id="WP_074372258.1">
    <property type="nucleotide sequence ID" value="NZ_FSSB01000009.1"/>
</dbReference>
<evidence type="ECO:0000256" key="4">
    <source>
        <dbReference type="ARBA" id="ARBA00022989"/>
    </source>
</evidence>
<feature type="transmembrane region" description="Helical" evidence="6">
    <location>
        <begin position="327"/>
        <end position="352"/>
    </location>
</feature>
<feature type="transmembrane region" description="Helical" evidence="6">
    <location>
        <begin position="358"/>
        <end position="381"/>
    </location>
</feature>
<protein>
    <submittedName>
        <fullName evidence="7">Polysaccharide biosynthesis protein</fullName>
    </submittedName>
</protein>
<comment type="subcellular location">
    <subcellularLocation>
        <location evidence="1">Cell membrane</location>
        <topology evidence="1">Multi-pass membrane protein</topology>
    </subcellularLocation>
</comment>
<evidence type="ECO:0000313" key="7">
    <source>
        <dbReference type="EMBL" id="SIO93690.1"/>
    </source>
</evidence>
<dbReference type="InterPro" id="IPR002797">
    <property type="entry name" value="Polysacc_synth"/>
</dbReference>
<gene>
    <name evidence="7" type="ORF">VSP9026_01360</name>
</gene>
<evidence type="ECO:0000313" key="8">
    <source>
        <dbReference type="Proteomes" id="UP000184774"/>
    </source>
</evidence>
<dbReference type="EMBL" id="FSSB01000009">
    <property type="protein sequence ID" value="SIO93690.1"/>
    <property type="molecule type" value="Genomic_DNA"/>
</dbReference>
<keyword evidence="3 6" id="KW-0812">Transmembrane</keyword>
<accession>A0A1N6M2T3</accession>
<keyword evidence="4 6" id="KW-1133">Transmembrane helix</keyword>
<dbReference type="OrthoDB" id="5850263at2"/>
<feature type="transmembrane region" description="Helical" evidence="6">
    <location>
        <begin position="289"/>
        <end position="315"/>
    </location>
</feature>
<reference evidence="7 8" key="1">
    <citation type="submission" date="2016-12" db="EMBL/GenBank/DDBJ databases">
        <authorList>
            <person name="Song W.-J."/>
            <person name="Kurnit D.M."/>
        </authorList>
    </citation>
    <scope>NUCLEOTIDE SEQUENCE [LARGE SCALE GENOMIC DNA]</scope>
    <source>
        <strain evidence="7 8">CECT 9026</strain>
    </source>
</reference>
<feature type="transmembrane region" description="Helical" evidence="6">
    <location>
        <begin position="5"/>
        <end position="26"/>
    </location>
</feature>
<dbReference type="Pfam" id="PF01943">
    <property type="entry name" value="Polysacc_synt"/>
    <property type="match status" value="1"/>
</dbReference>
<evidence type="ECO:0000256" key="5">
    <source>
        <dbReference type="ARBA" id="ARBA00023136"/>
    </source>
</evidence>
<feature type="transmembrane region" description="Helical" evidence="6">
    <location>
        <begin position="168"/>
        <end position="191"/>
    </location>
</feature>
<feature type="transmembrane region" description="Helical" evidence="6">
    <location>
        <begin position="212"/>
        <end position="233"/>
    </location>
</feature>
<dbReference type="AlphaFoldDB" id="A0A1N6M2T3"/>
<keyword evidence="2" id="KW-1003">Cell membrane</keyword>
<evidence type="ECO:0000256" key="6">
    <source>
        <dbReference type="SAM" id="Phobius"/>
    </source>
</evidence>
<dbReference type="GO" id="GO:0005886">
    <property type="term" value="C:plasma membrane"/>
    <property type="evidence" value="ECO:0007669"/>
    <property type="project" value="UniProtKB-SubCell"/>
</dbReference>
<dbReference type="PANTHER" id="PTHR30250">
    <property type="entry name" value="PST FAMILY PREDICTED COLANIC ACID TRANSPORTER"/>
    <property type="match status" value="1"/>
</dbReference>
<evidence type="ECO:0000256" key="2">
    <source>
        <dbReference type="ARBA" id="ARBA00022475"/>
    </source>
</evidence>
<sequence>MNSKIISMSAVQFFLILLPMSVNVYLLKTVSFELYGKFIFFLSLFNFLSILTNSGLANDSLRDLSNAFNRYMDKFECEEFNRKMSEYISIKLFYLAISFLLCFLLSFVHVFHEPLFYCLLIYLVYFCLDFFIFYQIINKMHYYVFIMIFSFSMSILLLFYFVHNDKDIYYVSFIVTLPFICLNLIFLLYNLHVLNFCIDINMRAFVRKVKNNYRLMFTNITSALVTKGIYLFIGSALGVREVAIYSVLDQICRAPLIFINRLSTLYTPKLVQAISQNNQYMLQNIFSKVFFKVLILSLSVCVFLVLSSKIILPFLIDKQYLSFEQIIPLFLLMLVIIPSISLSSLCAMQYYLNMNNDLIIYRYSMALLILGLPFIVICAALFNLSGLILSYVCVELFALLYFLWYLDFNPLQVCYVNFANKGK</sequence>